<feature type="transmembrane region" description="Helical" evidence="1">
    <location>
        <begin position="344"/>
        <end position="370"/>
    </location>
</feature>
<gene>
    <name evidence="2" type="ORF">MI149_04545</name>
</gene>
<reference evidence="2" key="1">
    <citation type="submission" date="2022-08" db="EMBL/GenBank/DDBJ databases">
        <title>Whole genome sequencing of non-tuberculosis mycobacteria type-strains.</title>
        <authorList>
            <person name="Igarashi Y."/>
            <person name="Osugi A."/>
            <person name="Mitarai S."/>
        </authorList>
    </citation>
    <scope>NUCLEOTIDE SEQUENCE</scope>
    <source>
        <strain evidence="2">JCM 16369</strain>
    </source>
</reference>
<evidence type="ECO:0000313" key="3">
    <source>
        <dbReference type="Proteomes" id="UP001055337"/>
    </source>
</evidence>
<feature type="transmembrane region" description="Helical" evidence="1">
    <location>
        <begin position="234"/>
        <end position="250"/>
    </location>
</feature>
<protein>
    <recommendedName>
        <fullName evidence="4">Integral membrane protein</fullName>
    </recommendedName>
</protein>
<evidence type="ECO:0000256" key="1">
    <source>
        <dbReference type="SAM" id="Phobius"/>
    </source>
</evidence>
<organism evidence="2 3">
    <name type="scientific">Mycolicibacterium crocinum</name>
    <dbReference type="NCBI Taxonomy" id="388459"/>
    <lineage>
        <taxon>Bacteria</taxon>
        <taxon>Bacillati</taxon>
        <taxon>Actinomycetota</taxon>
        <taxon>Actinomycetes</taxon>
        <taxon>Mycobacteriales</taxon>
        <taxon>Mycobacteriaceae</taxon>
        <taxon>Mycolicibacterium</taxon>
    </lineage>
</organism>
<keyword evidence="1" id="KW-0472">Membrane</keyword>
<feature type="transmembrane region" description="Helical" evidence="1">
    <location>
        <begin position="89"/>
        <end position="108"/>
    </location>
</feature>
<keyword evidence="1" id="KW-0812">Transmembrane</keyword>
<keyword evidence="1" id="KW-1133">Transmembrane helix</keyword>
<dbReference type="EMBL" id="CP092362">
    <property type="protein sequence ID" value="ULN42396.1"/>
    <property type="molecule type" value="Genomic_DNA"/>
</dbReference>
<feature type="transmembrane region" description="Helical" evidence="1">
    <location>
        <begin position="54"/>
        <end position="77"/>
    </location>
</feature>
<sequence length="451" mass="48400">MSIGRKEAVAVTIGVLLVTAAFVVPQLRLGIVTPLINSSPDRIKGLADTAPIFGWWNAHIGWGTVPAILIGLATVIWGASVAGRLSWRALTLTAWATSMSWAFALAMIDGWQRGFAGRLTSEHEYLRQVPTITDIPEAVRTFASRIVDFQPHSWITHVSGHPPGALLTFVWLDRIGLGGGAWAGLWCLLFGSSAAAAVLVAVRTLNGEATARLVAPFVAVAPTAIWIAVSADGYFTGVAAWGIALLALAVRGTGRRPVVTGAAAGLVLGWAIFLNYGLALMAVLAVAVLMCASSWRDAVRVLVPAVLAALVVVVAFAIAGFWWFDGYTLVQQRYWQGIANDRPFQYWSWANLASVVCAIGLGSVAGIGRVFEIAAIKRRSGLHLLILAALIAILFADLSMLSKAETERIWLPFEVWLTAAGALLPARTQRWWLSLNVIGALLLNHFILTNW</sequence>
<feature type="transmembrane region" description="Helical" evidence="1">
    <location>
        <begin position="181"/>
        <end position="202"/>
    </location>
</feature>
<feature type="transmembrane region" description="Helical" evidence="1">
    <location>
        <begin position="209"/>
        <end position="228"/>
    </location>
</feature>
<feature type="transmembrane region" description="Helical" evidence="1">
    <location>
        <begin position="382"/>
        <end position="402"/>
    </location>
</feature>
<proteinExistence type="predicted"/>
<feature type="transmembrane region" description="Helical" evidence="1">
    <location>
        <begin position="279"/>
        <end position="295"/>
    </location>
</feature>
<feature type="transmembrane region" description="Helical" evidence="1">
    <location>
        <begin position="302"/>
        <end position="324"/>
    </location>
</feature>
<accession>A0ABY3TPY1</accession>
<dbReference type="Proteomes" id="UP001055337">
    <property type="component" value="Chromosome"/>
</dbReference>
<feature type="transmembrane region" description="Helical" evidence="1">
    <location>
        <begin position="257"/>
        <end position="273"/>
    </location>
</feature>
<evidence type="ECO:0000313" key="2">
    <source>
        <dbReference type="EMBL" id="ULN42396.1"/>
    </source>
</evidence>
<name>A0ABY3TPY1_9MYCO</name>
<dbReference type="RefSeq" id="WP_240178819.1">
    <property type="nucleotide sequence ID" value="NZ_CP092362.2"/>
</dbReference>
<feature type="transmembrane region" description="Helical" evidence="1">
    <location>
        <begin position="431"/>
        <end position="448"/>
    </location>
</feature>
<evidence type="ECO:0008006" key="4">
    <source>
        <dbReference type="Google" id="ProtNLM"/>
    </source>
</evidence>
<keyword evidence="3" id="KW-1185">Reference proteome</keyword>